<dbReference type="PROSITE" id="PS50231">
    <property type="entry name" value="RICIN_B_LECTIN"/>
    <property type="match status" value="1"/>
</dbReference>
<dbReference type="InterPro" id="IPR015289">
    <property type="entry name" value="A-L-arabinofuranosidase_B_cat"/>
</dbReference>
<dbReference type="SUPFAM" id="SSF50370">
    <property type="entry name" value="Ricin B-like lectins"/>
    <property type="match status" value="1"/>
</dbReference>
<feature type="domain" description="Ricin B lectin" evidence="2">
    <location>
        <begin position="386"/>
        <end position="515"/>
    </location>
</feature>
<dbReference type="Gene3D" id="2.80.10.50">
    <property type="match status" value="3"/>
</dbReference>
<organism evidence="3 4">
    <name type="scientific">Streptomyces camelliae</name>
    <dbReference type="NCBI Taxonomy" id="3004093"/>
    <lineage>
        <taxon>Bacteria</taxon>
        <taxon>Bacillati</taxon>
        <taxon>Actinomycetota</taxon>
        <taxon>Actinomycetes</taxon>
        <taxon>Kitasatosporales</taxon>
        <taxon>Streptomycetaceae</taxon>
        <taxon>Streptomyces</taxon>
    </lineage>
</organism>
<sequence>MPGSATDRRRARFPALLLIALAMALAALGTPASATSPRTGTPAAVHQAAPRVNAPAADTSLPCDIYAAGGTPCVTAHSTTRALFAAYNGPLYQIQRSSDHSYRDIGLLSAGGYADAASQVSFCAGTSCTITKIYDQTARHNDLPISWGGYWKGPGPNAADVGADAMALPVTAAGHQVYGVKVTPGVGYRIDHASGVATGAQPEGIYMVTSSNYTNQWCCFDYGSGENSHTDTGNATMNAIYWGNACWFGGCTGSGPWVEADLENGMFHTNTGSNKEPNNQGVHHPFVSAWLKNNGTSNFTLKYGNGASGGLTTTFSGPLPNGYSPMKVDSSVLLGTGGDNSPNGVGEFFEGAMTAGFPSDATENAVQASITAAGYGTGSSGGGGTSGALHAVGAGKCLEAPVSSSTPGTQTQIRDCTGAANQTWSQTSSHELAVSVGGSRLCLDASGQGTSSGTKVITWTCNGQSNQQWTLNADGSVTGAQSGLCLDVTGAATANGTPVQLWTCNGQSNQKWSMS</sequence>
<gene>
    <name evidence="3" type="ORF">O1G22_01055</name>
</gene>
<dbReference type="Pfam" id="PF09206">
    <property type="entry name" value="ArabFuran-catal"/>
    <property type="match status" value="1"/>
</dbReference>
<dbReference type="RefSeq" id="WP_270079516.1">
    <property type="nucleotide sequence ID" value="NZ_CP115300.1"/>
</dbReference>
<dbReference type="SUPFAM" id="SSF49899">
    <property type="entry name" value="Concanavalin A-like lectins/glucanases"/>
    <property type="match status" value="1"/>
</dbReference>
<name>A0ABY7NW50_9ACTN</name>
<keyword evidence="1" id="KW-0732">Signal</keyword>
<keyword evidence="4" id="KW-1185">Reference proteome</keyword>
<dbReference type="EMBL" id="CP115300">
    <property type="protein sequence ID" value="WBO61555.1"/>
    <property type="molecule type" value="Genomic_DNA"/>
</dbReference>
<dbReference type="Gene3D" id="2.60.120.200">
    <property type="match status" value="1"/>
</dbReference>
<evidence type="ECO:0000256" key="1">
    <source>
        <dbReference type="SAM" id="SignalP"/>
    </source>
</evidence>
<evidence type="ECO:0000313" key="3">
    <source>
        <dbReference type="EMBL" id="WBO61555.1"/>
    </source>
</evidence>
<protein>
    <submittedName>
        <fullName evidence="3">RICIN domain-containing protein</fullName>
    </submittedName>
</protein>
<dbReference type="InterPro" id="IPR000772">
    <property type="entry name" value="Ricin_B_lectin"/>
</dbReference>
<feature type="chain" id="PRO_5045504964" evidence="1">
    <location>
        <begin position="35"/>
        <end position="515"/>
    </location>
</feature>
<dbReference type="CDD" id="cd23418">
    <property type="entry name" value="beta-trefoil_Ricin_XLN-like"/>
    <property type="match status" value="1"/>
</dbReference>
<dbReference type="InterPro" id="IPR013320">
    <property type="entry name" value="ConA-like_dom_sf"/>
</dbReference>
<dbReference type="InterPro" id="IPR038964">
    <property type="entry name" value="ABFB"/>
</dbReference>
<accession>A0ABY7NW50</accession>
<dbReference type="Proteomes" id="UP001212326">
    <property type="component" value="Chromosome"/>
</dbReference>
<dbReference type="PANTHER" id="PTHR39447:SF2">
    <property type="entry name" value="ALPHA-L-ARABINOFURANOSIDASE B"/>
    <property type="match status" value="1"/>
</dbReference>
<dbReference type="Pfam" id="PF00652">
    <property type="entry name" value="Ricin_B_lectin"/>
    <property type="match status" value="1"/>
</dbReference>
<dbReference type="InterPro" id="IPR035992">
    <property type="entry name" value="Ricin_B-like_lectins"/>
</dbReference>
<evidence type="ECO:0000259" key="2">
    <source>
        <dbReference type="SMART" id="SM00458"/>
    </source>
</evidence>
<dbReference type="PANTHER" id="PTHR39447">
    <property type="entry name" value="ALPHA-L-ARABINOFURANOSIDASE B"/>
    <property type="match status" value="1"/>
</dbReference>
<evidence type="ECO:0000313" key="4">
    <source>
        <dbReference type="Proteomes" id="UP001212326"/>
    </source>
</evidence>
<dbReference type="SMART" id="SM00458">
    <property type="entry name" value="RICIN"/>
    <property type="match status" value="1"/>
</dbReference>
<reference evidence="3 4" key="1">
    <citation type="submission" date="2022-12" db="EMBL/GenBank/DDBJ databases">
        <authorList>
            <person name="Mo P."/>
        </authorList>
    </citation>
    <scope>NUCLEOTIDE SEQUENCE [LARGE SCALE GENOMIC DNA]</scope>
    <source>
        <strain evidence="3 4">HUAS 2-6</strain>
    </source>
</reference>
<feature type="signal peptide" evidence="1">
    <location>
        <begin position="1"/>
        <end position="34"/>
    </location>
</feature>
<proteinExistence type="predicted"/>